<dbReference type="EMBL" id="JAHCTB010000002">
    <property type="protein sequence ID" value="MBT0607611.1"/>
    <property type="molecule type" value="Genomic_DNA"/>
</dbReference>
<gene>
    <name evidence="1" type="ORF">KIV10_05400</name>
</gene>
<evidence type="ECO:0000313" key="2">
    <source>
        <dbReference type="Proteomes" id="UP001297092"/>
    </source>
</evidence>
<protein>
    <submittedName>
        <fullName evidence="1">Uncharacterized protein</fullName>
    </submittedName>
</protein>
<reference evidence="1 2" key="1">
    <citation type="submission" date="2021-05" db="EMBL/GenBank/DDBJ databases">
        <title>Aequorivita echinoideorum JCM 30378 genome.</title>
        <authorList>
            <person name="Zhang H."/>
            <person name="Li C."/>
        </authorList>
    </citation>
    <scope>NUCLEOTIDE SEQUENCE [LARGE SCALE GENOMIC DNA]</scope>
    <source>
        <strain evidence="1 2">JCM30378</strain>
    </source>
</reference>
<organism evidence="1 2">
    <name type="scientific">Aequorivita echinoideorum</name>
    <dbReference type="NCBI Taxonomy" id="1549647"/>
    <lineage>
        <taxon>Bacteria</taxon>
        <taxon>Pseudomonadati</taxon>
        <taxon>Bacteroidota</taxon>
        <taxon>Flavobacteriia</taxon>
        <taxon>Flavobacteriales</taxon>
        <taxon>Flavobacteriaceae</taxon>
        <taxon>Aequorivita</taxon>
    </lineage>
</organism>
<proteinExistence type="predicted"/>
<accession>A0ABS5S331</accession>
<dbReference type="Proteomes" id="UP001297092">
    <property type="component" value="Unassembled WGS sequence"/>
</dbReference>
<comment type="caution">
    <text evidence="1">The sequence shown here is derived from an EMBL/GenBank/DDBJ whole genome shotgun (WGS) entry which is preliminary data.</text>
</comment>
<keyword evidence="2" id="KW-1185">Reference proteome</keyword>
<name>A0ABS5S331_9FLAO</name>
<dbReference type="RefSeq" id="WP_214112468.1">
    <property type="nucleotide sequence ID" value="NZ_JAHCTB010000002.1"/>
</dbReference>
<evidence type="ECO:0000313" key="1">
    <source>
        <dbReference type="EMBL" id="MBT0607611.1"/>
    </source>
</evidence>
<sequence length="96" mass="11186">MTIQDQINETKTGNLVEEYKSLDNQQFRLSAFLALEKEPISQEKTASIINEIHRIKTRMEEIDMLPFYEAAKLRTVKYSTHISKLTETSFLTTPTF</sequence>